<dbReference type="GeneID" id="113209378"/>
<dbReference type="RefSeq" id="XP_052131703.1">
    <property type="nucleotide sequence ID" value="XM_052275743.1"/>
</dbReference>
<dbReference type="OrthoDB" id="448455at2759"/>
<dbReference type="Proteomes" id="UP000504606">
    <property type="component" value="Unplaced"/>
</dbReference>
<accession>A0A9C6X9U0</accession>
<sequence length="161" mass="18459">MIRAIRRHRDRQRKTKSNTPPITICPRNETYSLHDALVVLSSTVRHLSVLFASVSYVRLRLQGRPVDLPLDQRYSGTNGLSALSARALRQADLLCSEVRFLHQFTNKLNETDEIVPADVIVEKKDSLPTYTITSILVVTAVSAIVIYKWRHGPPALVWWWW</sequence>
<keyword evidence="3" id="KW-1185">Reference proteome</keyword>
<keyword evidence="2" id="KW-0812">Transmembrane</keyword>
<evidence type="ECO:0000256" key="2">
    <source>
        <dbReference type="SAM" id="Phobius"/>
    </source>
</evidence>
<name>A0A9C6X9U0_FRAOC</name>
<protein>
    <submittedName>
        <fullName evidence="4">Uncharacterized protein LOC113209378</fullName>
    </submittedName>
</protein>
<dbReference type="AlphaFoldDB" id="A0A9C6X9U0"/>
<proteinExistence type="predicted"/>
<keyword evidence="2" id="KW-0472">Membrane</keyword>
<gene>
    <name evidence="4" type="primary">LOC113209378</name>
</gene>
<reference evidence="4" key="1">
    <citation type="submission" date="2025-08" db="UniProtKB">
        <authorList>
            <consortium name="RefSeq"/>
        </authorList>
    </citation>
    <scope>IDENTIFICATION</scope>
    <source>
        <tissue evidence="4">Whole organism</tissue>
    </source>
</reference>
<feature type="transmembrane region" description="Helical" evidence="2">
    <location>
        <begin position="130"/>
        <end position="149"/>
    </location>
</feature>
<feature type="region of interest" description="Disordered" evidence="1">
    <location>
        <begin position="1"/>
        <end position="21"/>
    </location>
</feature>
<feature type="compositionally biased region" description="Basic residues" evidence="1">
    <location>
        <begin position="1"/>
        <end position="16"/>
    </location>
</feature>
<organism evidence="3 4">
    <name type="scientific">Frankliniella occidentalis</name>
    <name type="common">Western flower thrips</name>
    <name type="synonym">Euthrips occidentalis</name>
    <dbReference type="NCBI Taxonomy" id="133901"/>
    <lineage>
        <taxon>Eukaryota</taxon>
        <taxon>Metazoa</taxon>
        <taxon>Ecdysozoa</taxon>
        <taxon>Arthropoda</taxon>
        <taxon>Hexapoda</taxon>
        <taxon>Insecta</taxon>
        <taxon>Pterygota</taxon>
        <taxon>Neoptera</taxon>
        <taxon>Paraneoptera</taxon>
        <taxon>Thysanoptera</taxon>
        <taxon>Terebrantia</taxon>
        <taxon>Thripoidea</taxon>
        <taxon>Thripidae</taxon>
        <taxon>Frankliniella</taxon>
    </lineage>
</organism>
<dbReference type="KEGG" id="foc:113209378"/>
<keyword evidence="2" id="KW-1133">Transmembrane helix</keyword>
<evidence type="ECO:0000313" key="3">
    <source>
        <dbReference type="Proteomes" id="UP000504606"/>
    </source>
</evidence>
<evidence type="ECO:0000256" key="1">
    <source>
        <dbReference type="SAM" id="MobiDB-lite"/>
    </source>
</evidence>
<evidence type="ECO:0000313" key="4">
    <source>
        <dbReference type="RefSeq" id="XP_052131703.1"/>
    </source>
</evidence>